<feature type="non-terminal residue" evidence="2">
    <location>
        <position position="60"/>
    </location>
</feature>
<evidence type="ECO:0000313" key="3">
    <source>
        <dbReference type="Proteomes" id="UP001211065"/>
    </source>
</evidence>
<name>A0AAD5XWN1_9FUNG</name>
<comment type="caution">
    <text evidence="2">The sequence shown here is derived from an EMBL/GenBank/DDBJ whole genome shotgun (WGS) entry which is preliminary data.</text>
</comment>
<dbReference type="Proteomes" id="UP001211065">
    <property type="component" value="Unassembled WGS sequence"/>
</dbReference>
<evidence type="ECO:0000256" key="1">
    <source>
        <dbReference type="SAM" id="Coils"/>
    </source>
</evidence>
<dbReference type="AlphaFoldDB" id="A0AAD5XWN1"/>
<accession>A0AAD5XWN1</accession>
<sequence length="60" mass="6506">APSEVDVEALRHENEQLKKKVDELQSQLDELNSSKKDGVVDPSVAADTLVATSTNEEVKA</sequence>
<organism evidence="2 3">
    <name type="scientific">Clydaea vesicula</name>
    <dbReference type="NCBI Taxonomy" id="447962"/>
    <lineage>
        <taxon>Eukaryota</taxon>
        <taxon>Fungi</taxon>
        <taxon>Fungi incertae sedis</taxon>
        <taxon>Chytridiomycota</taxon>
        <taxon>Chytridiomycota incertae sedis</taxon>
        <taxon>Chytridiomycetes</taxon>
        <taxon>Lobulomycetales</taxon>
        <taxon>Lobulomycetaceae</taxon>
        <taxon>Clydaea</taxon>
    </lineage>
</organism>
<evidence type="ECO:0000313" key="2">
    <source>
        <dbReference type="EMBL" id="KAJ3201468.1"/>
    </source>
</evidence>
<reference evidence="2" key="1">
    <citation type="submission" date="2020-05" db="EMBL/GenBank/DDBJ databases">
        <title>Phylogenomic resolution of chytrid fungi.</title>
        <authorList>
            <person name="Stajich J.E."/>
            <person name="Amses K."/>
            <person name="Simmons R."/>
            <person name="Seto K."/>
            <person name="Myers J."/>
            <person name="Bonds A."/>
            <person name="Quandt C.A."/>
            <person name="Barry K."/>
            <person name="Liu P."/>
            <person name="Grigoriev I."/>
            <person name="Longcore J.E."/>
            <person name="James T.Y."/>
        </authorList>
    </citation>
    <scope>NUCLEOTIDE SEQUENCE</scope>
    <source>
        <strain evidence="2">JEL0476</strain>
    </source>
</reference>
<proteinExistence type="predicted"/>
<gene>
    <name evidence="2" type="ORF">HK099_002235</name>
</gene>
<keyword evidence="1" id="KW-0175">Coiled coil</keyword>
<feature type="coiled-coil region" evidence="1">
    <location>
        <begin position="7"/>
        <end position="34"/>
    </location>
</feature>
<dbReference type="EMBL" id="JADGJW010001722">
    <property type="protein sequence ID" value="KAJ3201468.1"/>
    <property type="molecule type" value="Genomic_DNA"/>
</dbReference>
<protein>
    <submittedName>
        <fullName evidence="2">Uncharacterized protein</fullName>
    </submittedName>
</protein>
<dbReference type="Gene3D" id="6.10.250.2730">
    <property type="match status" value="1"/>
</dbReference>
<keyword evidence="3" id="KW-1185">Reference proteome</keyword>